<dbReference type="Gene3D" id="3.30.559.10">
    <property type="entry name" value="Chloramphenicol acetyltransferase-like domain"/>
    <property type="match status" value="1"/>
</dbReference>
<dbReference type="InterPro" id="IPR001078">
    <property type="entry name" value="2-oxoacid_DH_actylTfrase"/>
</dbReference>
<dbReference type="InterPro" id="IPR050743">
    <property type="entry name" value="2-oxoacid_DH_E2_comp"/>
</dbReference>
<keyword evidence="10" id="KW-0670">Pyruvate</keyword>
<dbReference type="EC" id="2.3.1.-" evidence="6"/>
<dbReference type="PROSITE" id="PS51826">
    <property type="entry name" value="PSBD"/>
    <property type="match status" value="1"/>
</dbReference>
<evidence type="ECO:0000256" key="2">
    <source>
        <dbReference type="ARBA" id="ARBA00007317"/>
    </source>
</evidence>
<evidence type="ECO:0000313" key="11">
    <source>
        <dbReference type="Proteomes" id="UP000682811"/>
    </source>
</evidence>
<evidence type="ECO:0000256" key="1">
    <source>
        <dbReference type="ARBA" id="ARBA00001938"/>
    </source>
</evidence>
<dbReference type="InterPro" id="IPR003016">
    <property type="entry name" value="2-oxoA_DH_lipoyl-BS"/>
</dbReference>
<dbReference type="GO" id="GO:0031405">
    <property type="term" value="F:lipoic acid binding"/>
    <property type="evidence" value="ECO:0007669"/>
    <property type="project" value="TreeGrafter"/>
</dbReference>
<evidence type="ECO:0000256" key="6">
    <source>
        <dbReference type="RuleBase" id="RU003423"/>
    </source>
</evidence>
<dbReference type="SUPFAM" id="SSF52777">
    <property type="entry name" value="CoA-dependent acyltransferases"/>
    <property type="match status" value="1"/>
</dbReference>
<dbReference type="Pfam" id="PF02817">
    <property type="entry name" value="E3_binding"/>
    <property type="match status" value="1"/>
</dbReference>
<dbReference type="Pfam" id="PF00364">
    <property type="entry name" value="Biotin_lipoyl"/>
    <property type="match status" value="1"/>
</dbReference>
<keyword evidence="11" id="KW-1185">Reference proteome</keyword>
<reference evidence="10 11" key="1">
    <citation type="submission" date="2021-03" db="EMBL/GenBank/DDBJ databases">
        <title>Antimicrobial resistance genes in bacteria isolated from Japanese honey, and their potential for conferring macrolide and lincosamide resistance in the American foulbrood pathogen Paenibacillus larvae.</title>
        <authorList>
            <person name="Okamoto M."/>
            <person name="Kumagai M."/>
            <person name="Kanamori H."/>
            <person name="Takamatsu D."/>
        </authorList>
    </citation>
    <scope>NUCLEOTIDE SEQUENCE [LARGE SCALE GENOMIC DNA]</scope>
    <source>
        <strain evidence="10 11">J34TS1</strain>
    </source>
</reference>
<dbReference type="EMBL" id="BORT01000040">
    <property type="protein sequence ID" value="GIO50886.1"/>
    <property type="molecule type" value="Genomic_DNA"/>
</dbReference>
<keyword evidence="5 6" id="KW-0012">Acyltransferase</keyword>
<proteinExistence type="inferred from homology"/>
<evidence type="ECO:0000256" key="7">
    <source>
        <dbReference type="SAM" id="MobiDB-lite"/>
    </source>
</evidence>
<dbReference type="GO" id="GO:0005737">
    <property type="term" value="C:cytoplasm"/>
    <property type="evidence" value="ECO:0007669"/>
    <property type="project" value="TreeGrafter"/>
</dbReference>
<feature type="region of interest" description="Disordered" evidence="7">
    <location>
        <begin position="161"/>
        <end position="217"/>
    </location>
</feature>
<dbReference type="PANTHER" id="PTHR43178">
    <property type="entry name" value="DIHYDROLIPOAMIDE ACETYLTRANSFERASE COMPONENT OF PYRUVATE DEHYDROGENASE COMPLEX"/>
    <property type="match status" value="1"/>
</dbReference>
<protein>
    <recommendedName>
        <fullName evidence="6">Dihydrolipoamide acetyltransferase component of pyruvate dehydrogenase complex</fullName>
        <ecNumber evidence="6">2.3.1.-</ecNumber>
    </recommendedName>
</protein>
<dbReference type="Gene3D" id="4.10.320.10">
    <property type="entry name" value="E3-binding domain"/>
    <property type="match status" value="1"/>
</dbReference>
<dbReference type="InterPro" id="IPR011053">
    <property type="entry name" value="Single_hybrid_motif"/>
</dbReference>
<dbReference type="SUPFAM" id="SSF51230">
    <property type="entry name" value="Single hybrid motif"/>
    <property type="match status" value="1"/>
</dbReference>
<dbReference type="SUPFAM" id="SSF47005">
    <property type="entry name" value="Peripheral subunit-binding domain of 2-oxo acid dehydrogenase complex"/>
    <property type="match status" value="1"/>
</dbReference>
<dbReference type="PROSITE" id="PS00189">
    <property type="entry name" value="LIPOYL"/>
    <property type="match status" value="1"/>
</dbReference>
<dbReference type="PANTHER" id="PTHR43178:SF5">
    <property type="entry name" value="LIPOAMIDE ACYLTRANSFERASE COMPONENT OF BRANCHED-CHAIN ALPHA-KETO ACID DEHYDROGENASE COMPLEX, MITOCHONDRIAL"/>
    <property type="match status" value="1"/>
</dbReference>
<dbReference type="FunFam" id="3.30.559.10:FF:000007">
    <property type="entry name" value="Dihydrolipoamide acetyltransferase component of pyruvate dehydrogenase complex"/>
    <property type="match status" value="1"/>
</dbReference>
<dbReference type="InterPro" id="IPR036625">
    <property type="entry name" value="E3-bd_dom_sf"/>
</dbReference>
<dbReference type="AlphaFoldDB" id="A0A919YFV1"/>
<sequence>MAEPVVMPQLGESVTEGTVSKWLVKVGDRVKKYDSICEVTTDKVVAEVPSVAAGTIAEIVVQEGETVAVQSLICYIATDEEAAPAETAASGAPKESVPAAQLPPVREAAAATAPAETKQRFSPAVMKLAQEYGIDLSLLRGTGAGGRITRLDVLEFVENKNKEQRPPVPETAVQKMKPLADSAPSPSSPPSPSVPSGPSSPKNVVNQPNQVEQDDKVIPITSVRRTIANRMVQSKHDAPHAWMMVSCDVTNLVRFRNQIKDDFKKQEGVALTFMPFFIKAVVEAIKEFPLMNSQWAGDCIIVKKAIHVSIAVASEDALFVPVIKDADQKSILGLAKAVDHLAVKSRAGKLTMEDISGGTFTVNNTGSFGSVLSAPIINQPQAAILSFETIEKRPVAHGDMFAIRDMMNICLSLDHRVLDGLICGRFLQSVKSKIESYSGDTKLY</sequence>
<feature type="domain" description="Lipoyl-binding" evidence="8">
    <location>
        <begin position="2"/>
        <end position="77"/>
    </location>
</feature>
<organism evidence="10 11">
    <name type="scientific">Paenibacillus azoreducens</name>
    <dbReference type="NCBI Taxonomy" id="116718"/>
    <lineage>
        <taxon>Bacteria</taxon>
        <taxon>Bacillati</taxon>
        <taxon>Bacillota</taxon>
        <taxon>Bacilli</taxon>
        <taxon>Bacillales</taxon>
        <taxon>Paenibacillaceae</taxon>
        <taxon>Paenibacillus</taxon>
    </lineage>
</organism>
<dbReference type="Proteomes" id="UP000682811">
    <property type="component" value="Unassembled WGS sequence"/>
</dbReference>
<evidence type="ECO:0000256" key="4">
    <source>
        <dbReference type="ARBA" id="ARBA00022823"/>
    </source>
</evidence>
<comment type="caution">
    <text evidence="10">The sequence shown here is derived from an EMBL/GenBank/DDBJ whole genome shotgun (WGS) entry which is preliminary data.</text>
</comment>
<evidence type="ECO:0000256" key="5">
    <source>
        <dbReference type="ARBA" id="ARBA00023315"/>
    </source>
</evidence>
<dbReference type="Gene3D" id="2.40.50.100">
    <property type="match status" value="1"/>
</dbReference>
<dbReference type="InterPro" id="IPR000089">
    <property type="entry name" value="Biotin_lipoyl"/>
</dbReference>
<dbReference type="GO" id="GO:0016407">
    <property type="term" value="F:acetyltransferase activity"/>
    <property type="evidence" value="ECO:0007669"/>
    <property type="project" value="TreeGrafter"/>
</dbReference>
<name>A0A919YFV1_9BACL</name>
<evidence type="ECO:0000259" key="8">
    <source>
        <dbReference type="PROSITE" id="PS50968"/>
    </source>
</evidence>
<evidence type="ECO:0000256" key="3">
    <source>
        <dbReference type="ARBA" id="ARBA00022679"/>
    </source>
</evidence>
<dbReference type="CDD" id="cd06849">
    <property type="entry name" value="lipoyl_domain"/>
    <property type="match status" value="1"/>
</dbReference>
<dbReference type="InterPro" id="IPR023213">
    <property type="entry name" value="CAT-like_dom_sf"/>
</dbReference>
<keyword evidence="4 6" id="KW-0450">Lipoyl</keyword>
<evidence type="ECO:0000313" key="10">
    <source>
        <dbReference type="EMBL" id="GIO50886.1"/>
    </source>
</evidence>
<feature type="domain" description="Peripheral subunit-binding (PSBD)" evidence="9">
    <location>
        <begin position="120"/>
        <end position="157"/>
    </location>
</feature>
<dbReference type="InterPro" id="IPR004167">
    <property type="entry name" value="PSBD"/>
</dbReference>
<feature type="compositionally biased region" description="Low complexity" evidence="7">
    <location>
        <begin position="107"/>
        <end position="116"/>
    </location>
</feature>
<keyword evidence="3 6" id="KW-0808">Transferase</keyword>
<accession>A0A919YFV1</accession>
<comment type="similarity">
    <text evidence="2 6">Belongs to the 2-oxoacid dehydrogenase family.</text>
</comment>
<gene>
    <name evidence="10" type="ORF">J34TS1_56510</name>
</gene>
<dbReference type="RefSeq" id="WP_272880267.1">
    <property type="nucleotide sequence ID" value="NZ_AP025343.1"/>
</dbReference>
<evidence type="ECO:0000259" key="9">
    <source>
        <dbReference type="PROSITE" id="PS51826"/>
    </source>
</evidence>
<dbReference type="Pfam" id="PF00198">
    <property type="entry name" value="2-oxoacid_dh"/>
    <property type="match status" value="1"/>
</dbReference>
<feature type="compositionally biased region" description="Polar residues" evidence="7">
    <location>
        <begin position="202"/>
        <end position="211"/>
    </location>
</feature>
<feature type="compositionally biased region" description="Pro residues" evidence="7">
    <location>
        <begin position="186"/>
        <end position="195"/>
    </location>
</feature>
<dbReference type="PROSITE" id="PS50968">
    <property type="entry name" value="BIOTINYL_LIPOYL"/>
    <property type="match status" value="1"/>
</dbReference>
<feature type="region of interest" description="Disordered" evidence="7">
    <location>
        <begin position="86"/>
        <end position="117"/>
    </location>
</feature>
<comment type="cofactor">
    <cofactor evidence="1 6">
        <name>(R)-lipoate</name>
        <dbReference type="ChEBI" id="CHEBI:83088"/>
    </cofactor>
</comment>